<organism evidence="1 2">
    <name type="scientific">Dermacentor silvarum</name>
    <name type="common">Tick</name>
    <dbReference type="NCBI Taxonomy" id="543639"/>
    <lineage>
        <taxon>Eukaryota</taxon>
        <taxon>Metazoa</taxon>
        <taxon>Ecdysozoa</taxon>
        <taxon>Arthropoda</taxon>
        <taxon>Chelicerata</taxon>
        <taxon>Arachnida</taxon>
        <taxon>Acari</taxon>
        <taxon>Parasitiformes</taxon>
        <taxon>Ixodida</taxon>
        <taxon>Ixodoidea</taxon>
        <taxon>Ixodidae</taxon>
        <taxon>Rhipicephalinae</taxon>
        <taxon>Dermacentor</taxon>
    </lineage>
</organism>
<evidence type="ECO:0000313" key="1">
    <source>
        <dbReference type="EMBL" id="KAH7979119.1"/>
    </source>
</evidence>
<gene>
    <name evidence="1" type="ORF">HPB49_008262</name>
</gene>
<accession>A0ACB8DXR5</accession>
<dbReference type="EMBL" id="CM023470">
    <property type="protein sequence ID" value="KAH7979119.1"/>
    <property type="molecule type" value="Genomic_DNA"/>
</dbReference>
<evidence type="ECO:0000313" key="2">
    <source>
        <dbReference type="Proteomes" id="UP000821865"/>
    </source>
</evidence>
<comment type="caution">
    <text evidence="1">The sequence shown here is derived from an EMBL/GenBank/DDBJ whole genome shotgun (WGS) entry which is preliminary data.</text>
</comment>
<name>A0ACB8DXR5_DERSI</name>
<dbReference type="Proteomes" id="UP000821865">
    <property type="component" value="Chromosome 1"/>
</dbReference>
<protein>
    <submittedName>
        <fullName evidence="1">Uncharacterized protein</fullName>
    </submittedName>
</protein>
<keyword evidence="2" id="KW-1185">Reference proteome</keyword>
<sequence>MGRVGHALAVNSNVLGTERLVHDVLSDLKACPQLFGVKCAGCLGCIAPSELVMRALEHVFHVACFACVVCGRTLQKGDQFVVRAARLYCRPDFEKEMALVSMAQHHANSQPSQPHAPQQHPAAHAPNAALPGARGENGPLPGGGPNGQQPGAAAGGAAAAVRPDGRRGPKRPRTILTTAQRRAFKASFEISQKPCRKVRETLAKETGLSVRIVQVWFQNQRAKLKKIQRKQQQQQQQQQQSQQNAGGDSSGSEMASSTKDSKKSDDGRQSASPADLSSPPFSRLGLLEPSAVGSPYHLQPLPYGTHHDGSYYGPTHVDPTYLKSEISMESETSLSGLEDVLIGAGSGGGQPPPPLSDAMFASSAVNPIDKLYSMQTSYFSNNECECLGGSN</sequence>
<proteinExistence type="predicted"/>
<reference evidence="1" key="1">
    <citation type="submission" date="2020-05" db="EMBL/GenBank/DDBJ databases">
        <title>Large-scale comparative analyses of tick genomes elucidate their genetic diversity and vector capacities.</title>
        <authorList>
            <person name="Jia N."/>
            <person name="Wang J."/>
            <person name="Shi W."/>
            <person name="Du L."/>
            <person name="Sun Y."/>
            <person name="Zhan W."/>
            <person name="Jiang J."/>
            <person name="Wang Q."/>
            <person name="Zhang B."/>
            <person name="Ji P."/>
            <person name="Sakyi L.B."/>
            <person name="Cui X."/>
            <person name="Yuan T."/>
            <person name="Jiang B."/>
            <person name="Yang W."/>
            <person name="Lam T.T.-Y."/>
            <person name="Chang Q."/>
            <person name="Ding S."/>
            <person name="Wang X."/>
            <person name="Zhu J."/>
            <person name="Ruan X."/>
            <person name="Zhao L."/>
            <person name="Wei J."/>
            <person name="Que T."/>
            <person name="Du C."/>
            <person name="Cheng J."/>
            <person name="Dai P."/>
            <person name="Han X."/>
            <person name="Huang E."/>
            <person name="Gao Y."/>
            <person name="Liu J."/>
            <person name="Shao H."/>
            <person name="Ye R."/>
            <person name="Li L."/>
            <person name="Wei W."/>
            <person name="Wang X."/>
            <person name="Wang C."/>
            <person name="Yang T."/>
            <person name="Huo Q."/>
            <person name="Li W."/>
            <person name="Guo W."/>
            <person name="Chen H."/>
            <person name="Zhou L."/>
            <person name="Ni X."/>
            <person name="Tian J."/>
            <person name="Zhou Y."/>
            <person name="Sheng Y."/>
            <person name="Liu T."/>
            <person name="Pan Y."/>
            <person name="Xia L."/>
            <person name="Li J."/>
            <person name="Zhao F."/>
            <person name="Cao W."/>
        </authorList>
    </citation>
    <scope>NUCLEOTIDE SEQUENCE</scope>
    <source>
        <strain evidence="1">Dsil-2018</strain>
    </source>
</reference>